<sequence length="335" mass="39491">MYPLMIWILLVVSNNAIPPDSVRVACERNKTLPFCDYYFSGKQTKSSVTRDKVNNDVEIPSTVRKYMGFNQETRDQFITWLKDFKDVVDIEDTEELETSRRVHSNPSVYCSKYKVIKIKFIRTKFNIFYIIRSYHYSKSREIIVNGKYECILRLLMKSKNHQVSSPITYYTGIFCSVSKIAITGLKKIFHMKHFIIILYRYDSAYNRIVYYSYFFAFIFCELLYIFHCLLIYISLDCGTMVVQNMSGITTHLNLSTRRQKKGKKLVKSRQSKKITLYKMLTYSRKMIKLLETSVTAFAFRCTVAPRLTGDKLHRVNYRFIKCDSSQYAFLSSVQS</sequence>
<keyword evidence="3" id="KW-1185">Reference proteome</keyword>
<reference evidence="4" key="1">
    <citation type="submission" date="2016-11" db="UniProtKB">
        <authorList>
            <consortium name="WormBaseParasite"/>
        </authorList>
    </citation>
    <scope>IDENTIFICATION</scope>
</reference>
<evidence type="ECO:0000313" key="4">
    <source>
        <dbReference type="WBParaSite" id="Hba_07652"/>
    </source>
</evidence>
<protein>
    <submittedName>
        <fullName evidence="4">PRESAN domain-containing protein</fullName>
    </submittedName>
</protein>
<accession>A0A1I7WR52</accession>
<keyword evidence="1" id="KW-1133">Transmembrane helix</keyword>
<keyword evidence="2" id="KW-0732">Signal</keyword>
<dbReference type="AlphaFoldDB" id="A0A1I7WR52"/>
<dbReference type="Proteomes" id="UP000095283">
    <property type="component" value="Unplaced"/>
</dbReference>
<name>A0A1I7WR52_HETBA</name>
<keyword evidence="1" id="KW-0472">Membrane</keyword>
<evidence type="ECO:0000313" key="3">
    <source>
        <dbReference type="Proteomes" id="UP000095283"/>
    </source>
</evidence>
<evidence type="ECO:0000256" key="2">
    <source>
        <dbReference type="SAM" id="SignalP"/>
    </source>
</evidence>
<organism evidence="3 4">
    <name type="scientific">Heterorhabditis bacteriophora</name>
    <name type="common">Entomopathogenic nematode worm</name>
    <dbReference type="NCBI Taxonomy" id="37862"/>
    <lineage>
        <taxon>Eukaryota</taxon>
        <taxon>Metazoa</taxon>
        <taxon>Ecdysozoa</taxon>
        <taxon>Nematoda</taxon>
        <taxon>Chromadorea</taxon>
        <taxon>Rhabditida</taxon>
        <taxon>Rhabditina</taxon>
        <taxon>Rhabditomorpha</taxon>
        <taxon>Strongyloidea</taxon>
        <taxon>Heterorhabditidae</taxon>
        <taxon>Heterorhabditis</taxon>
    </lineage>
</organism>
<feature type="signal peptide" evidence="2">
    <location>
        <begin position="1"/>
        <end position="16"/>
    </location>
</feature>
<proteinExistence type="predicted"/>
<evidence type="ECO:0000256" key="1">
    <source>
        <dbReference type="SAM" id="Phobius"/>
    </source>
</evidence>
<dbReference type="WBParaSite" id="Hba_07652">
    <property type="protein sequence ID" value="Hba_07652"/>
    <property type="gene ID" value="Hba_07652"/>
</dbReference>
<feature type="transmembrane region" description="Helical" evidence="1">
    <location>
        <begin position="210"/>
        <end position="235"/>
    </location>
</feature>
<keyword evidence="1" id="KW-0812">Transmembrane</keyword>
<feature type="chain" id="PRO_5009310822" evidence="2">
    <location>
        <begin position="17"/>
        <end position="335"/>
    </location>
</feature>
<feature type="transmembrane region" description="Helical" evidence="1">
    <location>
        <begin position="167"/>
        <end position="189"/>
    </location>
</feature>